<protein>
    <submittedName>
        <fullName evidence="2">Uncharacterized protein</fullName>
    </submittedName>
</protein>
<organism evidence="1 2">
    <name type="scientific">Ditylenchus dipsaci</name>
    <dbReference type="NCBI Taxonomy" id="166011"/>
    <lineage>
        <taxon>Eukaryota</taxon>
        <taxon>Metazoa</taxon>
        <taxon>Ecdysozoa</taxon>
        <taxon>Nematoda</taxon>
        <taxon>Chromadorea</taxon>
        <taxon>Rhabditida</taxon>
        <taxon>Tylenchina</taxon>
        <taxon>Tylenchomorpha</taxon>
        <taxon>Sphaerularioidea</taxon>
        <taxon>Anguinidae</taxon>
        <taxon>Anguininae</taxon>
        <taxon>Ditylenchus</taxon>
    </lineage>
</organism>
<dbReference type="AlphaFoldDB" id="A0A915E382"/>
<name>A0A915E382_9BILA</name>
<sequence length="76" mass="8622">MNFRPVAIQKCSSRFATGDLKLLSALYGHMDQRQVILAYCVKHRKKLFGTKKLIQPGLYTLSNKVSFITPSFSSLE</sequence>
<evidence type="ECO:0000313" key="1">
    <source>
        <dbReference type="Proteomes" id="UP000887574"/>
    </source>
</evidence>
<evidence type="ECO:0000313" key="2">
    <source>
        <dbReference type="WBParaSite" id="jg2572"/>
    </source>
</evidence>
<dbReference type="WBParaSite" id="jg2572">
    <property type="protein sequence ID" value="jg2572"/>
    <property type="gene ID" value="jg2572"/>
</dbReference>
<reference evidence="2" key="1">
    <citation type="submission" date="2022-11" db="UniProtKB">
        <authorList>
            <consortium name="WormBaseParasite"/>
        </authorList>
    </citation>
    <scope>IDENTIFICATION</scope>
</reference>
<accession>A0A915E382</accession>
<keyword evidence="1" id="KW-1185">Reference proteome</keyword>
<dbReference type="Proteomes" id="UP000887574">
    <property type="component" value="Unplaced"/>
</dbReference>
<proteinExistence type="predicted"/>